<sequence length="296" mass="35067">MFDDCNFECRKKFRKKEKQMKSSKKKKRAVKSINTARNTQNVLENIENCCFNTFLQCGDVTRSRIFFFIRKILLILFVSEISCLRLLKLNDSDKYVMKDSNDELVLETPTKETIEDFYVVIHDRILYWHKKDQYYTIAQSNKSILVKIVEAIVNKKREIGFLEKRKVLDLFNYGIDKEEDEKPELSKPSLKHDIDAMKERAQELSAKLRGSMSDKSKKDTARHKLEETKSEKRRAFSRLRSHSAFEHNLENGFPAENQKQKMKVCVENCDEEPEKLEKIDESERVVEYDEIPDQTR</sequence>
<dbReference type="AlphaFoldDB" id="J9D8I0"/>
<dbReference type="Proteomes" id="UP000003163">
    <property type="component" value="Unassembled WGS sequence"/>
</dbReference>
<reference evidence="3" key="2">
    <citation type="submission" date="2015-07" db="EMBL/GenBank/DDBJ databases">
        <title>Contrasting host-pathogen interactions and genome evolution in two generalist and specialist microsporidian pathogens of mosquitoes.</title>
        <authorList>
            <consortium name="The Broad Institute Genomics Platform"/>
            <consortium name="The Broad Institute Genome Sequencing Center for Infectious Disease"/>
            <person name="Cuomo C.A."/>
            <person name="Sanscrainte N.D."/>
            <person name="Goldberg J.M."/>
            <person name="Heiman D."/>
            <person name="Young S."/>
            <person name="Zeng Q."/>
            <person name="Becnel J.J."/>
            <person name="Birren B.W."/>
        </authorList>
    </citation>
    <scope>NUCLEOTIDE SEQUENCE [LARGE SCALE GENOMIC DNA]</scope>
    <source>
        <strain evidence="3">USNM 41457</strain>
    </source>
</reference>
<accession>J9D8I0</accession>
<dbReference type="InParanoid" id="J9D8I0"/>
<dbReference type="VEuPathDB" id="MicrosporidiaDB:EDEG_01887"/>
<evidence type="ECO:0000313" key="3">
    <source>
        <dbReference type="Proteomes" id="UP000003163"/>
    </source>
</evidence>
<feature type="region of interest" description="Disordered" evidence="1">
    <location>
        <begin position="204"/>
        <end position="233"/>
    </location>
</feature>
<name>J9D8I0_EDHAE</name>
<dbReference type="EMBL" id="AFBI03000029">
    <property type="protein sequence ID" value="EJW03829.1"/>
    <property type="molecule type" value="Genomic_DNA"/>
</dbReference>
<keyword evidence="3" id="KW-1185">Reference proteome</keyword>
<organism evidence="2 3">
    <name type="scientific">Edhazardia aedis (strain USNM 41457)</name>
    <name type="common">Microsporidian parasite</name>
    <dbReference type="NCBI Taxonomy" id="1003232"/>
    <lineage>
        <taxon>Eukaryota</taxon>
        <taxon>Fungi</taxon>
        <taxon>Fungi incertae sedis</taxon>
        <taxon>Microsporidia</taxon>
        <taxon>Edhazardia</taxon>
    </lineage>
</organism>
<dbReference type="HOGENOM" id="CLU_940178_0_0_1"/>
<comment type="caution">
    <text evidence="2">The sequence shown here is derived from an EMBL/GenBank/DDBJ whole genome shotgun (WGS) entry which is preliminary data.</text>
</comment>
<evidence type="ECO:0000256" key="1">
    <source>
        <dbReference type="SAM" id="MobiDB-lite"/>
    </source>
</evidence>
<reference evidence="2 3" key="1">
    <citation type="submission" date="2011-08" db="EMBL/GenBank/DDBJ databases">
        <authorList>
            <person name="Liu Z.J."/>
            <person name="Shi F.L."/>
            <person name="Lu J.Q."/>
            <person name="Li M."/>
            <person name="Wang Z.L."/>
        </authorList>
    </citation>
    <scope>NUCLEOTIDE SEQUENCE [LARGE SCALE GENOMIC DNA]</scope>
    <source>
        <strain evidence="2 3">USNM 41457</strain>
    </source>
</reference>
<protein>
    <submittedName>
        <fullName evidence="2">Uncharacterized protein</fullName>
    </submittedName>
</protein>
<feature type="compositionally biased region" description="Basic and acidic residues" evidence="1">
    <location>
        <begin position="212"/>
        <end position="233"/>
    </location>
</feature>
<feature type="region of interest" description="Disordered" evidence="1">
    <location>
        <begin position="273"/>
        <end position="296"/>
    </location>
</feature>
<feature type="compositionally biased region" description="Basic and acidic residues" evidence="1">
    <location>
        <begin position="275"/>
        <end position="296"/>
    </location>
</feature>
<gene>
    <name evidence="2" type="ORF">EDEG_01887</name>
</gene>
<evidence type="ECO:0000313" key="2">
    <source>
        <dbReference type="EMBL" id="EJW03829.1"/>
    </source>
</evidence>
<proteinExistence type="predicted"/>